<dbReference type="EMBL" id="CP064056">
    <property type="protein sequence ID" value="QPM76373.1"/>
    <property type="molecule type" value="Genomic_DNA"/>
</dbReference>
<dbReference type="PANTHER" id="PTHR33990:SF5">
    <property type="entry name" value="PHNB-LIKE DOMAIN-CONTAINING PROTEIN"/>
    <property type="match status" value="1"/>
</dbReference>
<evidence type="ECO:0000313" key="3">
    <source>
        <dbReference type="Proteomes" id="UP000594455"/>
    </source>
</evidence>
<sequence length="147" mass="16615">MTALFPYLAFDNTKEAIAYYEEVFGATDVKRLPVDSQQASNFGISEDEADNATMHSDFKIAGTTILASDSFGKPSSINESISLLIDYDINNEADVKEVEALYDRVKDHHTINVEMPLEEQFWGGKMGAFTDKYNVRWMLHGQDYTKL</sequence>
<dbReference type="PANTHER" id="PTHR33990">
    <property type="entry name" value="PROTEIN YJDN-RELATED"/>
    <property type="match status" value="1"/>
</dbReference>
<dbReference type="AlphaFoldDB" id="A0A7T1FAR0"/>
<dbReference type="CDD" id="cd06588">
    <property type="entry name" value="PhnB_like"/>
    <property type="match status" value="1"/>
</dbReference>
<dbReference type="KEGG" id="sllo:ISP08_09440"/>
<name>A0A7T1FAR0_9STAP</name>
<dbReference type="InterPro" id="IPR004360">
    <property type="entry name" value="Glyas_Fos-R_dOase_dom"/>
</dbReference>
<dbReference type="Gene3D" id="3.10.180.10">
    <property type="entry name" value="2,3-Dihydroxybiphenyl 1,2-Dioxygenase, domain 1"/>
    <property type="match status" value="1"/>
</dbReference>
<proteinExistence type="predicted"/>
<gene>
    <name evidence="2" type="ORF">ISP08_09440</name>
</gene>
<dbReference type="InterPro" id="IPR028973">
    <property type="entry name" value="PhnB-like"/>
</dbReference>
<reference evidence="2 3" key="1">
    <citation type="submission" date="2020-10" db="EMBL/GenBank/DDBJ databases">
        <title>Closed genome sequences of Staphylococcus lloydii sp. nov. and Staphylococcus durrellii sp. nov. Isolated from Captive Fruit Bats (Pteropus livingstonii).</title>
        <authorList>
            <person name="Fountain K."/>
        </authorList>
    </citation>
    <scope>NUCLEOTIDE SEQUENCE [LARGE SCALE GENOMIC DNA]</scope>
    <source>
        <strain evidence="2 3">23_2_7_LY</strain>
    </source>
</reference>
<keyword evidence="3" id="KW-1185">Reference proteome</keyword>
<dbReference type="RefSeq" id="WP_195718447.1">
    <property type="nucleotide sequence ID" value="NZ_CP064056.1"/>
</dbReference>
<dbReference type="SUPFAM" id="SSF54593">
    <property type="entry name" value="Glyoxalase/Bleomycin resistance protein/Dihydroxybiphenyl dioxygenase"/>
    <property type="match status" value="1"/>
</dbReference>
<evidence type="ECO:0000313" key="2">
    <source>
        <dbReference type="EMBL" id="QPM76373.1"/>
    </source>
</evidence>
<dbReference type="GO" id="GO:0051213">
    <property type="term" value="F:dioxygenase activity"/>
    <property type="evidence" value="ECO:0007669"/>
    <property type="project" value="UniProtKB-KW"/>
</dbReference>
<evidence type="ECO:0000259" key="1">
    <source>
        <dbReference type="Pfam" id="PF00903"/>
    </source>
</evidence>
<keyword evidence="2" id="KW-0223">Dioxygenase</keyword>
<dbReference type="Proteomes" id="UP000594455">
    <property type="component" value="Chromosome"/>
</dbReference>
<organism evidence="2 3">
    <name type="scientific">Staphylococcus lloydii</name>
    <dbReference type="NCBI Taxonomy" id="2781774"/>
    <lineage>
        <taxon>Bacteria</taxon>
        <taxon>Bacillati</taxon>
        <taxon>Bacillota</taxon>
        <taxon>Bacilli</taxon>
        <taxon>Bacillales</taxon>
        <taxon>Staphylococcaceae</taxon>
        <taxon>Staphylococcus</taxon>
    </lineage>
</organism>
<keyword evidence="2" id="KW-0560">Oxidoreductase</keyword>
<feature type="domain" description="Glyoxalase/fosfomycin resistance/dioxygenase" evidence="1">
    <location>
        <begin position="11"/>
        <end position="139"/>
    </location>
</feature>
<dbReference type="Pfam" id="PF00903">
    <property type="entry name" value="Glyoxalase"/>
    <property type="match status" value="1"/>
</dbReference>
<accession>A0A7T1FAR0</accession>
<protein>
    <submittedName>
        <fullName evidence="2">Glyoxalase/bleomycin resistance/extradiol dioxygenase family protein</fullName>
    </submittedName>
</protein>
<dbReference type="InterPro" id="IPR029068">
    <property type="entry name" value="Glyas_Bleomycin-R_OHBP_Dase"/>
</dbReference>